<protein>
    <recommendedName>
        <fullName evidence="2">LysM domain-containing protein</fullName>
    </recommendedName>
</protein>
<evidence type="ECO:0000313" key="3">
    <source>
        <dbReference type="EMBL" id="KAG2387378.1"/>
    </source>
</evidence>
<feature type="compositionally biased region" description="Acidic residues" evidence="1">
    <location>
        <begin position="13"/>
        <end position="23"/>
    </location>
</feature>
<organism evidence="3 4">
    <name type="scientific">Naegleria lovaniensis</name>
    <name type="common">Amoeba</name>
    <dbReference type="NCBI Taxonomy" id="51637"/>
    <lineage>
        <taxon>Eukaryota</taxon>
        <taxon>Discoba</taxon>
        <taxon>Heterolobosea</taxon>
        <taxon>Tetramitia</taxon>
        <taxon>Eutetramitia</taxon>
        <taxon>Vahlkampfiidae</taxon>
        <taxon>Naegleria</taxon>
    </lineage>
</organism>
<dbReference type="SUPFAM" id="SSF54106">
    <property type="entry name" value="LysM domain"/>
    <property type="match status" value="1"/>
</dbReference>
<gene>
    <name evidence="3" type="ORF">C9374_001710</name>
</gene>
<dbReference type="InterPro" id="IPR045030">
    <property type="entry name" value="LYSM1-4"/>
</dbReference>
<dbReference type="GeneID" id="68094166"/>
<name>A0AA88GW22_NAELO</name>
<accession>A0AA88GW22</accession>
<proteinExistence type="predicted"/>
<evidence type="ECO:0000259" key="2">
    <source>
        <dbReference type="PROSITE" id="PS51782"/>
    </source>
</evidence>
<dbReference type="InterPro" id="IPR036779">
    <property type="entry name" value="LysM_dom_sf"/>
</dbReference>
<dbReference type="PROSITE" id="PS51782">
    <property type="entry name" value="LYSM"/>
    <property type="match status" value="1"/>
</dbReference>
<sequence>MSLMSKPSKLGESDDEEEVEENDVQNSNTLSFHAMKHQTTTHQHRNNTNTSIIPASQETPSLQLQTAMTSQLQTSISSNTIVNHHQQKHNKQHSQDNNKLEMYKHIKPLSVDDLSGGRGKISYPSLDEVLNSNDWLSGNNLWMSYVLPSAPPVEIHDDEEKITYPLSDLHDQISNNTLQYILPPITNHEEETTEQNEPHQPPKLPPIVIHKIQPDDTLTSIAIKYGVNEEAIKLKNRILSSDLSIYNKTELEIPDPTQLPKENLTFEEMSEEERQKLEERKKAFALTLFMKLCCVSEDEARYYLSVHDFNFKEAVNELRSDLEWEKEYQEKLEKKKRKKRVNKVLNQYPILLTISNFLSTCFPIQKRPVKNNVNYQDVELDMLPDDNLINYDSD</sequence>
<dbReference type="PANTHER" id="PTHR20932:SF8">
    <property type="entry name" value="LD22649P"/>
    <property type="match status" value="1"/>
</dbReference>
<dbReference type="EMBL" id="PYSW02000013">
    <property type="protein sequence ID" value="KAG2387378.1"/>
    <property type="molecule type" value="Genomic_DNA"/>
</dbReference>
<feature type="region of interest" description="Disordered" evidence="1">
    <location>
        <begin position="1"/>
        <end position="27"/>
    </location>
</feature>
<dbReference type="RefSeq" id="XP_044551370.1">
    <property type="nucleotide sequence ID" value="XM_044691048.1"/>
</dbReference>
<comment type="caution">
    <text evidence="3">The sequence shown here is derived from an EMBL/GenBank/DDBJ whole genome shotgun (WGS) entry which is preliminary data.</text>
</comment>
<dbReference type="CDD" id="cd00118">
    <property type="entry name" value="LysM"/>
    <property type="match status" value="1"/>
</dbReference>
<dbReference type="Pfam" id="PF01476">
    <property type="entry name" value="LysM"/>
    <property type="match status" value="1"/>
</dbReference>
<dbReference type="AlphaFoldDB" id="A0AA88GW22"/>
<dbReference type="InterPro" id="IPR018392">
    <property type="entry name" value="LysM"/>
</dbReference>
<dbReference type="Proteomes" id="UP000816034">
    <property type="component" value="Unassembled WGS sequence"/>
</dbReference>
<dbReference type="SMART" id="SM00257">
    <property type="entry name" value="LysM"/>
    <property type="match status" value="1"/>
</dbReference>
<dbReference type="Gene3D" id="3.10.350.10">
    <property type="entry name" value="LysM domain"/>
    <property type="match status" value="1"/>
</dbReference>
<reference evidence="3 4" key="1">
    <citation type="journal article" date="2018" name="BMC Genomics">
        <title>The genome of Naegleria lovaniensis, the basis for a comparative approach to unravel pathogenicity factors of the human pathogenic amoeba N. fowleri.</title>
        <authorList>
            <person name="Liechti N."/>
            <person name="Schurch N."/>
            <person name="Bruggmann R."/>
            <person name="Wittwer M."/>
        </authorList>
    </citation>
    <scope>NUCLEOTIDE SEQUENCE [LARGE SCALE GENOMIC DNA]</scope>
    <source>
        <strain evidence="3 4">ATCC 30569</strain>
    </source>
</reference>
<keyword evidence="4" id="KW-1185">Reference proteome</keyword>
<feature type="domain" description="LysM" evidence="2">
    <location>
        <begin position="208"/>
        <end position="253"/>
    </location>
</feature>
<dbReference type="PANTHER" id="PTHR20932">
    <property type="entry name" value="LYSM AND PUTATIVE PEPTIDOGLYCAN-BINDING DOMAIN-CONTAINING PROTEIN"/>
    <property type="match status" value="1"/>
</dbReference>
<evidence type="ECO:0000256" key="1">
    <source>
        <dbReference type="SAM" id="MobiDB-lite"/>
    </source>
</evidence>
<evidence type="ECO:0000313" key="4">
    <source>
        <dbReference type="Proteomes" id="UP000816034"/>
    </source>
</evidence>